<reference evidence="2 3" key="1">
    <citation type="journal article" date="2023" name="Microbiol. Spectr.">
        <title>Symbiosis of Carpenter Bees with Uncharacterized Lactic Acid Bacteria Showing NAD Auxotrophy.</title>
        <authorList>
            <person name="Kawasaki S."/>
            <person name="Ozawa K."/>
            <person name="Mori T."/>
            <person name="Yamamoto A."/>
            <person name="Ito M."/>
            <person name="Ohkuma M."/>
            <person name="Sakamoto M."/>
            <person name="Matsutani M."/>
        </authorList>
    </citation>
    <scope>NUCLEOTIDE SEQUENCE [LARGE SCALE GENOMIC DNA]</scope>
    <source>
        <strain evidence="2 3">Kim32-2</strain>
    </source>
</reference>
<keyword evidence="3" id="KW-1185">Reference proteome</keyword>
<name>A0ABN6SK28_9LACO</name>
<evidence type="ECO:0000313" key="3">
    <source>
        <dbReference type="Proteomes" id="UP001321741"/>
    </source>
</evidence>
<evidence type="ECO:0000259" key="1">
    <source>
        <dbReference type="Pfam" id="PF03217"/>
    </source>
</evidence>
<accession>A0ABN6SK28</accession>
<protein>
    <recommendedName>
        <fullName evidence="1">S-layer protein C-terminal domain-containing protein</fullName>
    </recommendedName>
</protein>
<feature type="domain" description="S-layer protein C-terminal" evidence="1">
    <location>
        <begin position="106"/>
        <end position="126"/>
    </location>
</feature>
<dbReference type="Proteomes" id="UP001321741">
    <property type="component" value="Chromosome"/>
</dbReference>
<dbReference type="EMBL" id="AP026803">
    <property type="protein sequence ID" value="BDR59968.1"/>
    <property type="molecule type" value="Genomic_DNA"/>
</dbReference>
<gene>
    <name evidence="2" type="ORF">KIM322_02290</name>
</gene>
<sequence length="432" mass="48024">MKISKKLILGAVAGTLALGGAIPLATTTSNTVTAATTTNKLKLAHGAYVYNKAGKPLRTYRGSTWKTHLKKGATVKFTGAIEPAERNSKHFFLLDDDNYNQSWLPYKQIKGQYYYGIGAGGYIKASNVSQIAGKPLYTSEATVTIKDNFTNKPYAVGIGKDKTTIKNGKTFKVDRITSVSSDPEDLIEYRVSGTTNAFILTDSVKTKPRQNLKVYTKYTYISFLQTADTYDNYGSKRATSLIHSTFLPGDMYPVEELTYLWIPSENKAELFYLLKYSWEPFTLSSPANYTGNPGYGDGLVYVKADNTKYVSGSFLKPDNTPEQAQIEAKTATSADKEELQKLISQAKNIPTKMLEAATNRNYHYKYILQFAKDTIKSTTASISAVKKVVFLLDQAQNDVINKTKEQDEIDNILDGTTPYINTTPGFYTKNRK</sequence>
<evidence type="ECO:0000313" key="2">
    <source>
        <dbReference type="EMBL" id="BDR59968.1"/>
    </source>
</evidence>
<proteinExistence type="predicted"/>
<dbReference type="Pfam" id="PF03217">
    <property type="entry name" value="SlpA"/>
    <property type="match status" value="2"/>
</dbReference>
<organism evidence="2 3">
    <name type="scientific">Lactobacillus xylocopicola</name>
    <dbReference type="NCBI Taxonomy" id="2976676"/>
    <lineage>
        <taxon>Bacteria</taxon>
        <taxon>Bacillati</taxon>
        <taxon>Bacillota</taxon>
        <taxon>Bacilli</taxon>
        <taxon>Lactobacillales</taxon>
        <taxon>Lactobacillaceae</taxon>
        <taxon>Lactobacillus</taxon>
    </lineage>
</organism>
<dbReference type="RefSeq" id="WP_317637689.1">
    <property type="nucleotide sequence ID" value="NZ_AP026803.1"/>
</dbReference>
<dbReference type="InterPro" id="IPR024968">
    <property type="entry name" value="SlpA_C_lactobacillus"/>
</dbReference>
<feature type="domain" description="S-layer protein C-terminal" evidence="1">
    <location>
        <begin position="33"/>
        <end position="94"/>
    </location>
</feature>